<name>A0ABN7P3X1_TIMPD</name>
<comment type="caution">
    <text evidence="1">The sequence shown here is derived from an EMBL/GenBank/DDBJ whole genome shotgun (WGS) entry which is preliminary data.</text>
</comment>
<accession>A0ABN7P3X1</accession>
<protein>
    <submittedName>
        <fullName evidence="1">Uncharacterized protein</fullName>
    </submittedName>
</protein>
<dbReference type="Proteomes" id="UP001153148">
    <property type="component" value="Unassembled WGS sequence"/>
</dbReference>
<organism evidence="1 2">
    <name type="scientific">Timema podura</name>
    <name type="common">Walking stick</name>
    <dbReference type="NCBI Taxonomy" id="61482"/>
    <lineage>
        <taxon>Eukaryota</taxon>
        <taxon>Metazoa</taxon>
        <taxon>Ecdysozoa</taxon>
        <taxon>Arthropoda</taxon>
        <taxon>Hexapoda</taxon>
        <taxon>Insecta</taxon>
        <taxon>Pterygota</taxon>
        <taxon>Neoptera</taxon>
        <taxon>Polyneoptera</taxon>
        <taxon>Phasmatodea</taxon>
        <taxon>Timematodea</taxon>
        <taxon>Timematoidea</taxon>
        <taxon>Timematidae</taxon>
        <taxon>Timema</taxon>
    </lineage>
</organism>
<dbReference type="EMBL" id="CAJPIN010020248">
    <property type="protein sequence ID" value="CAG2062427.1"/>
    <property type="molecule type" value="Genomic_DNA"/>
</dbReference>
<evidence type="ECO:0000313" key="2">
    <source>
        <dbReference type="Proteomes" id="UP001153148"/>
    </source>
</evidence>
<gene>
    <name evidence="1" type="ORF">TPAB3V08_LOCUS9378</name>
</gene>
<reference evidence="1" key="1">
    <citation type="submission" date="2021-03" db="EMBL/GenBank/DDBJ databases">
        <authorList>
            <person name="Tran Van P."/>
        </authorList>
    </citation>
    <scope>NUCLEOTIDE SEQUENCE</scope>
</reference>
<evidence type="ECO:0000313" key="1">
    <source>
        <dbReference type="EMBL" id="CAG2062427.1"/>
    </source>
</evidence>
<sequence length="97" mass="10817">MNDQLLQLDKAFIHNLHEQHLYESHVESEINSALEPLMTTPGDAIGFGILQDLLSELSTSLGSPTFVEDIQTYISMLVHCVKSATRVFQGPLQSNFD</sequence>
<keyword evidence="2" id="KW-1185">Reference proteome</keyword>
<proteinExistence type="predicted"/>